<dbReference type="InterPro" id="IPR002930">
    <property type="entry name" value="GCV_H"/>
</dbReference>
<dbReference type="SUPFAM" id="SSF51230">
    <property type="entry name" value="Single hybrid motif"/>
    <property type="match status" value="1"/>
</dbReference>
<comment type="caution">
    <text evidence="2">The sequence shown here is derived from an EMBL/GenBank/DDBJ whole genome shotgun (WGS) entry which is preliminary data.</text>
</comment>
<keyword evidence="3" id="KW-1185">Reference proteome</keyword>
<dbReference type="GO" id="GO:0005829">
    <property type="term" value="C:cytosol"/>
    <property type="evidence" value="ECO:0007669"/>
    <property type="project" value="TreeGrafter"/>
</dbReference>
<evidence type="ECO:0000256" key="1">
    <source>
        <dbReference type="ARBA" id="ARBA00022823"/>
    </source>
</evidence>
<evidence type="ECO:0000313" key="2">
    <source>
        <dbReference type="EMBL" id="RSU01864.1"/>
    </source>
</evidence>
<sequence>MKMAEENLWLKEEDGVVTVGLTAVAQDDLGSISFAMLPKVGTVVTKGDSVVELEAEKAVVEYETPVSGTVSEINEAGQKDTKILDEPDAWLFKVTK</sequence>
<dbReference type="PROSITE" id="PS50968">
    <property type="entry name" value="BIOTINYL_LIPOYL"/>
    <property type="match status" value="1"/>
</dbReference>
<dbReference type="GO" id="GO:0019464">
    <property type="term" value="P:glycine decarboxylation via glycine cleavage system"/>
    <property type="evidence" value="ECO:0007669"/>
    <property type="project" value="InterPro"/>
</dbReference>
<dbReference type="Gene3D" id="2.40.50.100">
    <property type="match status" value="1"/>
</dbReference>
<accession>A0A430A516</accession>
<name>A0A430A516_9ENTE</name>
<dbReference type="PANTHER" id="PTHR11715:SF3">
    <property type="entry name" value="GLYCINE CLEAVAGE SYSTEM H PROTEIN-RELATED"/>
    <property type="match status" value="1"/>
</dbReference>
<dbReference type="CDD" id="cd06848">
    <property type="entry name" value="GCS_H"/>
    <property type="match status" value="1"/>
</dbReference>
<proteinExistence type="predicted"/>
<protein>
    <submittedName>
        <fullName evidence="2">Uncharacterized protein</fullName>
    </submittedName>
</protein>
<dbReference type="Proteomes" id="UP000288197">
    <property type="component" value="Unassembled WGS sequence"/>
</dbReference>
<reference evidence="2 3" key="1">
    <citation type="submission" date="2017-05" db="EMBL/GenBank/DDBJ databases">
        <title>Vagococcus spp. assemblies.</title>
        <authorList>
            <person name="Gulvik C.A."/>
        </authorList>
    </citation>
    <scope>NUCLEOTIDE SEQUENCE [LARGE SCALE GENOMIC DNA]</scope>
    <source>
        <strain evidence="2 3">NCFB 2497</strain>
    </source>
</reference>
<dbReference type="InterPro" id="IPR033753">
    <property type="entry name" value="GCV_H/Fam206"/>
</dbReference>
<organism evidence="2 3">
    <name type="scientific">Vagococcus fluvialis</name>
    <dbReference type="NCBI Taxonomy" id="2738"/>
    <lineage>
        <taxon>Bacteria</taxon>
        <taxon>Bacillati</taxon>
        <taxon>Bacillota</taxon>
        <taxon>Bacilli</taxon>
        <taxon>Lactobacillales</taxon>
        <taxon>Enterococcaceae</taxon>
        <taxon>Vagococcus</taxon>
    </lineage>
</organism>
<dbReference type="GO" id="GO:0005960">
    <property type="term" value="C:glycine cleavage complex"/>
    <property type="evidence" value="ECO:0007669"/>
    <property type="project" value="InterPro"/>
</dbReference>
<dbReference type="Pfam" id="PF01597">
    <property type="entry name" value="GCV_H"/>
    <property type="match status" value="1"/>
</dbReference>
<dbReference type="EMBL" id="NGJX01000006">
    <property type="protein sequence ID" value="RSU01864.1"/>
    <property type="molecule type" value="Genomic_DNA"/>
</dbReference>
<keyword evidence="1" id="KW-0450">Lipoyl</keyword>
<dbReference type="InterPro" id="IPR000089">
    <property type="entry name" value="Biotin_lipoyl"/>
</dbReference>
<dbReference type="PANTHER" id="PTHR11715">
    <property type="entry name" value="GLYCINE CLEAVAGE SYSTEM H PROTEIN"/>
    <property type="match status" value="1"/>
</dbReference>
<dbReference type="InterPro" id="IPR011053">
    <property type="entry name" value="Single_hybrid_motif"/>
</dbReference>
<evidence type="ECO:0000313" key="3">
    <source>
        <dbReference type="Proteomes" id="UP000288197"/>
    </source>
</evidence>
<dbReference type="GO" id="GO:0009249">
    <property type="term" value="P:protein lipoylation"/>
    <property type="evidence" value="ECO:0007669"/>
    <property type="project" value="TreeGrafter"/>
</dbReference>
<gene>
    <name evidence="2" type="ORF">CBF32_07700</name>
</gene>
<dbReference type="OrthoDB" id="9796712at2"/>
<dbReference type="AlphaFoldDB" id="A0A430A516"/>